<reference evidence="3" key="1">
    <citation type="journal article" date="2019" name="Int. J. Syst. Evol. Microbiol.">
        <title>The Global Catalogue of Microorganisms (GCM) 10K type strain sequencing project: providing services to taxonomists for standard genome sequencing and annotation.</title>
        <authorList>
            <consortium name="The Broad Institute Genomics Platform"/>
            <consortium name="The Broad Institute Genome Sequencing Center for Infectious Disease"/>
            <person name="Wu L."/>
            <person name="Ma J."/>
        </authorList>
    </citation>
    <scope>NUCLEOTIDE SEQUENCE [LARGE SCALE GENOMIC DNA]</scope>
    <source>
        <strain evidence="3">CGMCC 4.1782</strain>
    </source>
</reference>
<evidence type="ECO:0000256" key="1">
    <source>
        <dbReference type="SAM" id="Phobius"/>
    </source>
</evidence>
<keyword evidence="1" id="KW-0472">Membrane</keyword>
<name>A0ABW5CTC8_9BACT</name>
<keyword evidence="3" id="KW-1185">Reference proteome</keyword>
<evidence type="ECO:0008006" key="4">
    <source>
        <dbReference type="Google" id="ProtNLM"/>
    </source>
</evidence>
<dbReference type="Proteomes" id="UP001597374">
    <property type="component" value="Unassembled WGS sequence"/>
</dbReference>
<accession>A0ABW5CTC8</accession>
<organism evidence="2 3">
    <name type="scientific">Pontibacter ruber</name>
    <dbReference type="NCBI Taxonomy" id="1343895"/>
    <lineage>
        <taxon>Bacteria</taxon>
        <taxon>Pseudomonadati</taxon>
        <taxon>Bacteroidota</taxon>
        <taxon>Cytophagia</taxon>
        <taxon>Cytophagales</taxon>
        <taxon>Hymenobacteraceae</taxon>
        <taxon>Pontibacter</taxon>
    </lineage>
</organism>
<dbReference type="EMBL" id="JBHUIM010000001">
    <property type="protein sequence ID" value="MFD2245274.1"/>
    <property type="molecule type" value="Genomic_DNA"/>
</dbReference>
<protein>
    <recommendedName>
        <fullName evidence="4">tRNA (5-methylaminomethyl-2-thiouridylate)-methyltransferase</fullName>
    </recommendedName>
</protein>
<keyword evidence="1" id="KW-1133">Transmembrane helix</keyword>
<sequence>MKTAAINTQSLKTVQTLLMYTYAVVPIVAGADKFTHLLTDWDKYLNPALADLLPFAPHTFMLVVGVIEIAAGIMVLLRPRIGGYVVTAWLIAIALSLVAGGQYLDVAVRDLVMAIGAFSMAKLTEAVHSNDDFPGLHEPTAQQAFAK</sequence>
<gene>
    <name evidence="2" type="ORF">ACFSKP_03345</name>
</gene>
<proteinExistence type="predicted"/>
<evidence type="ECO:0000313" key="3">
    <source>
        <dbReference type="Proteomes" id="UP001597374"/>
    </source>
</evidence>
<keyword evidence="1" id="KW-0812">Transmembrane</keyword>
<feature type="transmembrane region" description="Helical" evidence="1">
    <location>
        <begin position="55"/>
        <end position="77"/>
    </location>
</feature>
<dbReference type="RefSeq" id="WP_250429270.1">
    <property type="nucleotide sequence ID" value="NZ_JALPRR010000002.1"/>
</dbReference>
<comment type="caution">
    <text evidence="2">The sequence shown here is derived from an EMBL/GenBank/DDBJ whole genome shotgun (WGS) entry which is preliminary data.</text>
</comment>
<feature type="transmembrane region" description="Helical" evidence="1">
    <location>
        <begin position="84"/>
        <end position="104"/>
    </location>
</feature>
<evidence type="ECO:0000313" key="2">
    <source>
        <dbReference type="EMBL" id="MFD2245274.1"/>
    </source>
</evidence>